<proteinExistence type="predicted"/>
<accession>A0ABR1FKW0</accession>
<feature type="region of interest" description="Disordered" evidence="1">
    <location>
        <begin position="90"/>
        <end position="163"/>
    </location>
</feature>
<sequence>MSGSRGLPLTYDQWVRRATLDAVPPNSDGLLHVGERAALIEQLSYLKKRNAQLMKQQRAVLLAACEAQAAHAQCADFAGELMREKVLSEQRAAERGGRGDDAASVASDAASTASGAAGKRGKKIFGVRVPSMRKRDKPTTGGEYEASSAAGDDAAGDGDPAAGAAEMGEKLTRLEHENGELLRKTAVLVDYVRATASMPRGPLAGPRDADDDFSDDDDDDDDDAELGLPPKNGQLAGSACLPEPVLFDEFAGAFGAKCKWESFMSGIVSAFGAPQGGSFPDEFDS</sequence>
<feature type="compositionally biased region" description="Low complexity" evidence="1">
    <location>
        <begin position="146"/>
        <end position="163"/>
    </location>
</feature>
<gene>
    <name evidence="2" type="ORF">SO694_00037011</name>
</gene>
<evidence type="ECO:0000313" key="3">
    <source>
        <dbReference type="Proteomes" id="UP001363151"/>
    </source>
</evidence>
<feature type="compositionally biased region" description="Low complexity" evidence="1">
    <location>
        <begin position="102"/>
        <end position="117"/>
    </location>
</feature>
<feature type="compositionally biased region" description="Basic and acidic residues" evidence="1">
    <location>
        <begin position="90"/>
        <end position="101"/>
    </location>
</feature>
<keyword evidence="3" id="KW-1185">Reference proteome</keyword>
<organism evidence="2 3">
    <name type="scientific">Aureococcus anophagefferens</name>
    <name type="common">Harmful bloom alga</name>
    <dbReference type="NCBI Taxonomy" id="44056"/>
    <lineage>
        <taxon>Eukaryota</taxon>
        <taxon>Sar</taxon>
        <taxon>Stramenopiles</taxon>
        <taxon>Ochrophyta</taxon>
        <taxon>Pelagophyceae</taxon>
        <taxon>Pelagomonadales</taxon>
        <taxon>Pelagomonadaceae</taxon>
        <taxon>Aureococcus</taxon>
    </lineage>
</organism>
<evidence type="ECO:0000256" key="1">
    <source>
        <dbReference type="SAM" id="MobiDB-lite"/>
    </source>
</evidence>
<dbReference type="Proteomes" id="UP001363151">
    <property type="component" value="Unassembled WGS sequence"/>
</dbReference>
<feature type="compositionally biased region" description="Basic residues" evidence="1">
    <location>
        <begin position="119"/>
        <end position="136"/>
    </location>
</feature>
<protein>
    <submittedName>
        <fullName evidence="2">Uncharacterized protein</fullName>
    </submittedName>
</protein>
<feature type="region of interest" description="Disordered" evidence="1">
    <location>
        <begin position="198"/>
        <end position="235"/>
    </location>
</feature>
<comment type="caution">
    <text evidence="2">The sequence shown here is derived from an EMBL/GenBank/DDBJ whole genome shotgun (WGS) entry which is preliminary data.</text>
</comment>
<feature type="compositionally biased region" description="Acidic residues" evidence="1">
    <location>
        <begin position="209"/>
        <end position="225"/>
    </location>
</feature>
<reference evidence="2 3" key="1">
    <citation type="submission" date="2024-03" db="EMBL/GenBank/DDBJ databases">
        <title>Aureococcus anophagefferens CCMP1851 and Kratosvirus quantuckense: Draft genome of a second virus-susceptible host strain in the model system.</title>
        <authorList>
            <person name="Chase E."/>
            <person name="Truchon A.R."/>
            <person name="Schepens W."/>
            <person name="Wilhelm S.W."/>
        </authorList>
    </citation>
    <scope>NUCLEOTIDE SEQUENCE [LARGE SCALE GENOMIC DNA]</scope>
    <source>
        <strain evidence="2 3">CCMP1851</strain>
    </source>
</reference>
<dbReference type="EMBL" id="JBBJCI010000366">
    <property type="protein sequence ID" value="KAK7232707.1"/>
    <property type="molecule type" value="Genomic_DNA"/>
</dbReference>
<evidence type="ECO:0000313" key="2">
    <source>
        <dbReference type="EMBL" id="KAK7232707.1"/>
    </source>
</evidence>
<name>A0ABR1FKW0_AURAN</name>